<gene>
    <name evidence="1" type="ORF">SDC9_183469</name>
</gene>
<evidence type="ECO:0000313" key="1">
    <source>
        <dbReference type="EMBL" id="MPN35964.1"/>
    </source>
</evidence>
<protein>
    <recommendedName>
        <fullName evidence="2">Glycosyl transferase family 1 domain-containing protein</fullName>
    </recommendedName>
</protein>
<dbReference type="EMBL" id="VSSQ01089855">
    <property type="protein sequence ID" value="MPN35964.1"/>
    <property type="molecule type" value="Genomic_DNA"/>
</dbReference>
<evidence type="ECO:0008006" key="2">
    <source>
        <dbReference type="Google" id="ProtNLM"/>
    </source>
</evidence>
<reference evidence="1" key="1">
    <citation type="submission" date="2019-08" db="EMBL/GenBank/DDBJ databases">
        <authorList>
            <person name="Kucharzyk K."/>
            <person name="Murdoch R.W."/>
            <person name="Higgins S."/>
            <person name="Loffler F."/>
        </authorList>
    </citation>
    <scope>NUCLEOTIDE SEQUENCE</scope>
</reference>
<dbReference type="Gene3D" id="3.40.50.2000">
    <property type="entry name" value="Glycogen Phosphorylase B"/>
    <property type="match status" value="1"/>
</dbReference>
<comment type="caution">
    <text evidence="1">The sequence shown here is derived from an EMBL/GenBank/DDBJ whole genome shotgun (WGS) entry which is preliminary data.</text>
</comment>
<name>A0A645HIL5_9ZZZZ</name>
<organism evidence="1">
    <name type="scientific">bioreactor metagenome</name>
    <dbReference type="NCBI Taxonomy" id="1076179"/>
    <lineage>
        <taxon>unclassified sequences</taxon>
        <taxon>metagenomes</taxon>
        <taxon>ecological metagenomes</taxon>
    </lineage>
</organism>
<dbReference type="SUPFAM" id="SSF53756">
    <property type="entry name" value="UDP-Glycosyltransferase/glycogen phosphorylase"/>
    <property type="match status" value="1"/>
</dbReference>
<sequence length="139" mass="15853">MARNVERPEYKKYLESGQLKLVAASWDSGLGELIAASQGVIIPSIWPTTTEYGWLEALALSKPTITFDISAHHEFMQNRVNGMLSPIGDFEAMGANMDYLYLLSDKEYEVFTNNVIKLYQTLTETTIWIEFLKKIKSHE</sequence>
<proteinExistence type="predicted"/>
<dbReference type="Pfam" id="PF13692">
    <property type="entry name" value="Glyco_trans_1_4"/>
    <property type="match status" value="1"/>
</dbReference>
<dbReference type="AlphaFoldDB" id="A0A645HIL5"/>
<accession>A0A645HIL5</accession>